<feature type="region of interest" description="Disordered" evidence="8">
    <location>
        <begin position="406"/>
        <end position="452"/>
    </location>
</feature>
<dbReference type="InterPro" id="IPR042236">
    <property type="entry name" value="PI3K_accessory_sf"/>
</dbReference>
<accession>A0A182JJK9</accession>
<dbReference type="PROSITE" id="PS00916">
    <property type="entry name" value="PI3_4_KINASE_2"/>
    <property type="match status" value="1"/>
</dbReference>
<dbReference type="EnsemblMetazoa" id="AATE019280-RA">
    <property type="protein sequence ID" value="AATE019280-PA.1"/>
    <property type="gene ID" value="AATE019280"/>
</dbReference>
<dbReference type="PROSITE" id="PS51546">
    <property type="entry name" value="PI3K_RBD"/>
    <property type="match status" value="1"/>
</dbReference>
<keyword evidence="6" id="KW-0067">ATP-binding</keyword>
<evidence type="ECO:0000256" key="7">
    <source>
        <dbReference type="PROSITE-ProRule" id="PRU00880"/>
    </source>
</evidence>
<evidence type="ECO:0000256" key="6">
    <source>
        <dbReference type="ARBA" id="ARBA00022840"/>
    </source>
</evidence>
<dbReference type="InterPro" id="IPR036940">
    <property type="entry name" value="PI3/4_kinase_cat_sf"/>
</dbReference>
<dbReference type="GO" id="GO:0016303">
    <property type="term" value="F:1-phosphatidylinositol-3-kinase activity"/>
    <property type="evidence" value="ECO:0007669"/>
    <property type="project" value="UniProtKB-EC"/>
</dbReference>
<evidence type="ECO:0000259" key="9">
    <source>
        <dbReference type="PROSITE" id="PS50290"/>
    </source>
</evidence>
<dbReference type="PANTHER" id="PTHR10048">
    <property type="entry name" value="PHOSPHATIDYLINOSITOL KINASE"/>
    <property type="match status" value="1"/>
</dbReference>
<dbReference type="OrthoDB" id="67688at2759"/>
<dbReference type="STRING" id="41427.A0A182JJK9"/>
<dbReference type="Gene3D" id="1.25.40.70">
    <property type="entry name" value="Phosphatidylinositol 3-kinase, accessory domain (PIK)"/>
    <property type="match status" value="1"/>
</dbReference>
<feature type="domain" description="C2 PI3K-type" evidence="13">
    <location>
        <begin position="458"/>
        <end position="623"/>
    </location>
</feature>
<proteinExistence type="inferred from homology"/>
<dbReference type="SUPFAM" id="SSF54236">
    <property type="entry name" value="Ubiquitin-like"/>
    <property type="match status" value="1"/>
</dbReference>
<dbReference type="EnsemblMetazoa" id="ENSAATROPT017143">
    <property type="protein sequence ID" value="ENSAATROPP015123"/>
    <property type="gene ID" value="ENSAATROPG014024"/>
</dbReference>
<dbReference type="InterPro" id="IPR002420">
    <property type="entry name" value="PI3K-type_C2_dom"/>
</dbReference>
<dbReference type="GO" id="GO:0048015">
    <property type="term" value="P:phosphatidylinositol-mediated signaling"/>
    <property type="evidence" value="ECO:0007669"/>
    <property type="project" value="TreeGrafter"/>
</dbReference>
<dbReference type="GO" id="GO:0005737">
    <property type="term" value="C:cytoplasm"/>
    <property type="evidence" value="ECO:0007669"/>
    <property type="project" value="TreeGrafter"/>
</dbReference>
<name>A0A182JJK9_ANOAO</name>
<evidence type="ECO:0000259" key="10">
    <source>
        <dbReference type="PROSITE" id="PS51544"/>
    </source>
</evidence>
<feature type="compositionally biased region" description="Low complexity" evidence="8">
    <location>
        <begin position="425"/>
        <end position="445"/>
    </location>
</feature>
<reference evidence="15" key="1">
    <citation type="submission" date="2021-09" db="EMBL/GenBank/DDBJ databases">
        <authorList>
            <consortium name="Infravec"/>
            <person name="Campbell I L."/>
            <person name="Maslen G."/>
            <person name="Yates A."/>
        </authorList>
    </citation>
    <scope>NUCLEOTIDE SEQUENCE [LARGE SCALE GENOMIC DNA]</scope>
    <source>
        <strain evidence="15">Infravec2 EBRE</strain>
    </source>
</reference>
<evidence type="ECO:0000259" key="13">
    <source>
        <dbReference type="PROSITE" id="PS51547"/>
    </source>
</evidence>
<comment type="catalytic activity">
    <reaction evidence="1">
        <text>a 1,2-diacyl-sn-glycero-3-phospho-(1D-myo-inositol) + ATP = a 1,2-diacyl-sn-glycero-3-phospho-(1D-myo-inositol-3-phosphate) + ADP + H(+)</text>
        <dbReference type="Rhea" id="RHEA:12709"/>
        <dbReference type="ChEBI" id="CHEBI:15378"/>
        <dbReference type="ChEBI" id="CHEBI:30616"/>
        <dbReference type="ChEBI" id="CHEBI:57880"/>
        <dbReference type="ChEBI" id="CHEBI:58088"/>
        <dbReference type="ChEBI" id="CHEBI:456216"/>
        <dbReference type="EC" id="2.7.1.137"/>
    </reaction>
</comment>
<dbReference type="SMART" id="SM00144">
    <property type="entry name" value="PI3K_rbd"/>
    <property type="match status" value="1"/>
</dbReference>
<protein>
    <recommendedName>
        <fullName evidence="2">phosphatidylinositol 3-kinase</fullName>
        <ecNumber evidence="2">2.7.1.137</ecNumber>
    </recommendedName>
</protein>
<dbReference type="Pfam" id="PF00454">
    <property type="entry name" value="PI3_PI4_kinase"/>
    <property type="match status" value="1"/>
</dbReference>
<dbReference type="PROSITE" id="PS51544">
    <property type="entry name" value="PI3K_ABD"/>
    <property type="match status" value="1"/>
</dbReference>
<reference evidence="14" key="2">
    <citation type="submission" date="2022-08" db="UniProtKB">
        <authorList>
            <consortium name="EnsemblMetazoa"/>
        </authorList>
    </citation>
    <scope>IDENTIFICATION</scope>
    <source>
        <strain evidence="14">EBRO</strain>
    </source>
</reference>
<dbReference type="GO" id="GO:0016477">
    <property type="term" value="P:cell migration"/>
    <property type="evidence" value="ECO:0007669"/>
    <property type="project" value="TreeGrafter"/>
</dbReference>
<dbReference type="InterPro" id="IPR029071">
    <property type="entry name" value="Ubiquitin-like_domsf"/>
</dbReference>
<evidence type="ECO:0000313" key="14">
    <source>
        <dbReference type="EnsemblMetazoa" id="AATE019280-PA.1"/>
    </source>
</evidence>
<evidence type="ECO:0000256" key="1">
    <source>
        <dbReference type="ARBA" id="ARBA00001498"/>
    </source>
</evidence>
<dbReference type="SMART" id="SM00145">
    <property type="entry name" value="PI3Ka"/>
    <property type="match status" value="1"/>
</dbReference>
<dbReference type="Gene3D" id="3.30.1010.10">
    <property type="entry name" value="Phosphatidylinositol 3-kinase Catalytic Subunit, Chain A, domain 4"/>
    <property type="match status" value="1"/>
</dbReference>
<feature type="domain" description="PI3K-RBD" evidence="12">
    <location>
        <begin position="288"/>
        <end position="375"/>
    </location>
</feature>
<dbReference type="InterPro" id="IPR003113">
    <property type="entry name" value="PI3K_ABD"/>
</dbReference>
<evidence type="ECO:0000256" key="3">
    <source>
        <dbReference type="ARBA" id="ARBA00022679"/>
    </source>
</evidence>
<dbReference type="SMART" id="SM00146">
    <property type="entry name" value="PI3Kc"/>
    <property type="match status" value="1"/>
</dbReference>
<dbReference type="FunFam" id="3.30.1010.10:FF:000008">
    <property type="entry name" value="Phosphatidylinositol 4,5-bisphosphate 3-kinase catalytic subunit gamma"/>
    <property type="match status" value="1"/>
</dbReference>
<dbReference type="Pfam" id="PF00613">
    <property type="entry name" value="PI3Ka"/>
    <property type="match status" value="1"/>
</dbReference>
<dbReference type="PROSITE" id="PS50290">
    <property type="entry name" value="PI3_4_KINASE_3"/>
    <property type="match status" value="1"/>
</dbReference>
<dbReference type="EC" id="2.7.1.137" evidence="2"/>
<evidence type="ECO:0000259" key="12">
    <source>
        <dbReference type="PROSITE" id="PS51546"/>
    </source>
</evidence>
<dbReference type="CDD" id="cd08693">
    <property type="entry name" value="C2_PI3K_class_I_beta_delta"/>
    <property type="match status" value="1"/>
</dbReference>
<dbReference type="InterPro" id="IPR015433">
    <property type="entry name" value="PI3/4_kinase"/>
</dbReference>
<dbReference type="Gene3D" id="2.60.40.150">
    <property type="entry name" value="C2 domain"/>
    <property type="match status" value="1"/>
</dbReference>
<dbReference type="SUPFAM" id="SSF48371">
    <property type="entry name" value="ARM repeat"/>
    <property type="match status" value="1"/>
</dbReference>
<feature type="region of interest" description="Disordered" evidence="8">
    <location>
        <begin position="1"/>
        <end position="29"/>
    </location>
</feature>
<dbReference type="FunFam" id="1.10.1070.11:FF:000001">
    <property type="entry name" value="Phosphatidylinositol 4,5-bisphosphate 3-kinase catalytic subunit"/>
    <property type="match status" value="1"/>
</dbReference>
<dbReference type="FunFam" id="1.25.40.70:FF:000021">
    <property type="entry name" value="PI-3 kinase"/>
    <property type="match status" value="1"/>
</dbReference>
<dbReference type="InterPro" id="IPR000341">
    <property type="entry name" value="PI3K_Ras-bd_dom"/>
</dbReference>
<keyword evidence="4" id="KW-0547">Nucleotide-binding</keyword>
<evidence type="ECO:0000256" key="5">
    <source>
        <dbReference type="ARBA" id="ARBA00022777"/>
    </source>
</evidence>
<dbReference type="InterPro" id="IPR011009">
    <property type="entry name" value="Kinase-like_dom_sf"/>
</dbReference>
<dbReference type="Pfam" id="PF00794">
    <property type="entry name" value="PI3K_rbd"/>
    <property type="match status" value="1"/>
</dbReference>
<dbReference type="InterPro" id="IPR016024">
    <property type="entry name" value="ARM-type_fold"/>
</dbReference>
<evidence type="ECO:0000256" key="2">
    <source>
        <dbReference type="ARBA" id="ARBA00012073"/>
    </source>
</evidence>
<dbReference type="PROSITE" id="PS51547">
    <property type="entry name" value="C2_PI3K"/>
    <property type="match status" value="1"/>
</dbReference>
<dbReference type="SUPFAM" id="SSF49562">
    <property type="entry name" value="C2 domain (Calcium/lipid-binding domain, CaLB)"/>
    <property type="match status" value="1"/>
</dbReference>
<dbReference type="InterPro" id="IPR018936">
    <property type="entry name" value="PI3/4_kinase_CS"/>
</dbReference>
<feature type="domain" description="PIK helical" evidence="11">
    <location>
        <begin position="652"/>
        <end position="829"/>
    </location>
</feature>
<dbReference type="InterPro" id="IPR035892">
    <property type="entry name" value="C2_domain_sf"/>
</dbReference>
<evidence type="ECO:0000256" key="8">
    <source>
        <dbReference type="SAM" id="MobiDB-lite"/>
    </source>
</evidence>
<dbReference type="PROSITE" id="PS00915">
    <property type="entry name" value="PI3_4_KINASE_1"/>
    <property type="match status" value="1"/>
</dbReference>
<dbReference type="PROSITE" id="PS51545">
    <property type="entry name" value="PIK_HELICAL"/>
    <property type="match status" value="1"/>
</dbReference>
<dbReference type="InterPro" id="IPR000403">
    <property type="entry name" value="PI3/4_kinase_cat_dom"/>
</dbReference>
<keyword evidence="15" id="KW-1185">Reference proteome</keyword>
<dbReference type="GO" id="GO:0050920">
    <property type="term" value="P:regulation of chemotaxis"/>
    <property type="evidence" value="ECO:0007669"/>
    <property type="project" value="UniProtKB-ARBA"/>
</dbReference>
<evidence type="ECO:0000313" key="15">
    <source>
        <dbReference type="Proteomes" id="UP000075880"/>
    </source>
</evidence>
<keyword evidence="5" id="KW-0418">Kinase</keyword>
<sequence>MKGTPNIIAQDGEPLSRGKMRQQGLGLQDAGSALSAERARFISRYKEQVGGGKAATRGQVQKSQFVEYQRGFQTMPAALAPAAPSLSKPGEQRQFAFDYEYWKNPSDSVDLHVLMPNSVVITMTQSIYLTLEDLKADVWEVAERKPLYSLLGDKNMYCFCTLASGTTTSGTYEVDDESRRLIDVQPVLGIFRFVEKKNMSVNSTLTNNINVLLGSTLPEKTLKNPEVNDFRTKMSLLGEEIGSRRAAMCRMERIAYQYPVKLASSTNIPEQIKKRLANGGGAAGGNDGGHFCVAAISTDMQVTVKVPCRATPEELLKRILEKKQIAKARNDNSSDFILKVCGREEYIYGAHPLIDFQYVQDCLSRDETPTFVPRLVRTVEVFKNDIYDAREDFSQWTAVNSGAGAITGSNAKAGGPSSTPSVKESSAQAQLQSQQQQSQQPQHPSTLRKPKNLTSWEVNAKLSCTVHEIHDLNCDANRNVEVGVQLGLFHGGKSLCKTERTGMVLMNNSHASWNQRIEFDINVSNVPRMARLCLVVYENIRTAKGIGIRARRTNDGLINPIAWVNTMVFDYKSQLKTDSATLYAWTYAEDAQSDDILHPLGTVEPNPKRDEAPSVLLSFGSYDYDGQIIVYPSEEELLAHAARMSHRNEHLNRESAEDPRSIKAILSMYMYNDRLNDIHEQDRNAIWAKRRDCLQQMPQGLPCLLYCVEWNNRDEVAEIVSLLQEWPKLLVERALELLDYAYADKYVRRYAVDCLRTIEDDELLLYLLQLVQALKHESYLNCDLVFFLLQRALHNQHIGHFIFWHLRSELGVPSEQVRFGLILEAYLKGSPEHVIVLLRQTLCLHQLKICSDTVKKGSKEKGRALLMDKLTERTTMEAMNDVISPLNPSFRCRNVKVDRCKVMDSKMRPLWIVYENSDARGDDINMIFKNGDDLRQDMLTLQMLRIMDRIWKSHGYDFRMNPYSCISTDRRLGLIEVVLNAETIANIQKERGMFSATSPFKKGSLLAWLKEHNGTDELLAKAIQEFTLSCAGYCVATYVLGVADRHSDNIMVKKTGQLFHIDFGHILGHFKEKFGFRRERVPFVLTHDFVYVINNGRTDREAQEFCHFQTLCEEAFLILRQHGCLILSLFSMMISTGLPELSSEKDLNYLRETLVLDKTEEEARSHFKAKFSEALANSWKTSLNWASHNFSKNNRQ</sequence>
<dbReference type="SMART" id="SM00142">
    <property type="entry name" value="PI3K_C2"/>
    <property type="match status" value="1"/>
</dbReference>
<dbReference type="Gene3D" id="3.10.20.770">
    <property type="match status" value="1"/>
</dbReference>
<dbReference type="Gene3D" id="1.10.1070.11">
    <property type="entry name" value="Phosphatidylinositol 3-/4-kinase, catalytic domain"/>
    <property type="match status" value="1"/>
</dbReference>
<dbReference type="InterPro" id="IPR001263">
    <property type="entry name" value="PI3K_accessory_dom"/>
</dbReference>
<organism evidence="14">
    <name type="scientific">Anopheles atroparvus</name>
    <name type="common">European mosquito</name>
    <dbReference type="NCBI Taxonomy" id="41427"/>
    <lineage>
        <taxon>Eukaryota</taxon>
        <taxon>Metazoa</taxon>
        <taxon>Ecdysozoa</taxon>
        <taxon>Arthropoda</taxon>
        <taxon>Hexapoda</taxon>
        <taxon>Insecta</taxon>
        <taxon>Pterygota</taxon>
        <taxon>Neoptera</taxon>
        <taxon>Endopterygota</taxon>
        <taxon>Diptera</taxon>
        <taxon>Nematocera</taxon>
        <taxon>Culicoidea</taxon>
        <taxon>Culicidae</taxon>
        <taxon>Anophelinae</taxon>
        <taxon>Anopheles</taxon>
    </lineage>
</organism>
<dbReference type="PANTHER" id="PTHR10048:SF118">
    <property type="entry name" value="PI-3 KINASE"/>
    <property type="match status" value="1"/>
</dbReference>
<dbReference type="GO" id="GO:0005942">
    <property type="term" value="C:phosphatidylinositol 3-kinase complex"/>
    <property type="evidence" value="ECO:0007669"/>
    <property type="project" value="TreeGrafter"/>
</dbReference>
<feature type="domain" description="PI3K-ABD" evidence="10">
    <location>
        <begin position="105"/>
        <end position="197"/>
    </location>
</feature>
<dbReference type="GO" id="GO:0035005">
    <property type="term" value="F:1-phosphatidylinositol-4-phosphate 3-kinase activity"/>
    <property type="evidence" value="ECO:0007669"/>
    <property type="project" value="TreeGrafter"/>
</dbReference>
<dbReference type="GO" id="GO:0005886">
    <property type="term" value="C:plasma membrane"/>
    <property type="evidence" value="ECO:0007669"/>
    <property type="project" value="TreeGrafter"/>
</dbReference>
<evidence type="ECO:0000256" key="4">
    <source>
        <dbReference type="ARBA" id="ARBA00022741"/>
    </source>
</evidence>
<dbReference type="GO" id="GO:0005524">
    <property type="term" value="F:ATP binding"/>
    <property type="evidence" value="ECO:0007669"/>
    <property type="project" value="UniProtKB-KW"/>
</dbReference>
<dbReference type="Pfam" id="PF02192">
    <property type="entry name" value="PI3K_p85B"/>
    <property type="match status" value="1"/>
</dbReference>
<feature type="domain" description="PI3K/PI4K catalytic" evidence="9">
    <location>
        <begin position="896"/>
        <end position="1179"/>
    </location>
</feature>
<dbReference type="FunFam" id="2.60.40.150:FF:000046">
    <property type="entry name" value="Phosphatidylinositol 4,5-bisphosphate 3-kinase catalytic subunit"/>
    <property type="match status" value="1"/>
</dbReference>
<dbReference type="GO" id="GO:0043491">
    <property type="term" value="P:phosphatidylinositol 3-kinase/protein kinase B signal transduction"/>
    <property type="evidence" value="ECO:0007669"/>
    <property type="project" value="TreeGrafter"/>
</dbReference>
<evidence type="ECO:0000259" key="11">
    <source>
        <dbReference type="PROSITE" id="PS51545"/>
    </source>
</evidence>
<dbReference type="VEuPathDB" id="VectorBase:AATE019280"/>
<dbReference type="Proteomes" id="UP000075880">
    <property type="component" value="Unassembled WGS sequence"/>
</dbReference>
<dbReference type="GO" id="GO:0032060">
    <property type="term" value="P:bleb assembly"/>
    <property type="evidence" value="ECO:0007669"/>
    <property type="project" value="UniProtKB-ARBA"/>
</dbReference>
<dbReference type="SUPFAM" id="SSF56112">
    <property type="entry name" value="Protein kinase-like (PK-like)"/>
    <property type="match status" value="1"/>
</dbReference>
<dbReference type="Pfam" id="PF00792">
    <property type="entry name" value="PI3K_C2"/>
    <property type="match status" value="1"/>
</dbReference>
<keyword evidence="3" id="KW-0808">Transferase</keyword>
<comment type="similarity">
    <text evidence="7">Belongs to the PI3/PI4-kinase family.</text>
</comment>
<dbReference type="AlphaFoldDB" id="A0A182JJK9"/>
<dbReference type="CDD" id="cd05165">
    <property type="entry name" value="PI3Kc_I"/>
    <property type="match status" value="1"/>
</dbReference>